<dbReference type="Proteomes" id="UP000828922">
    <property type="component" value="Linkage Group LG07"/>
</dbReference>
<gene>
    <name evidence="1" type="ORF">CY35_07G021700</name>
</gene>
<sequence>MQASILDCASFCFFFFIFKASFVPTTTSIKVSFVCCCRTSCRRREELQHYCRSSAATHKLIMKSPPSSGSRPPRLMAPVMSSSHELQLLIPSPQFDVDNPHAEVLILVFLSLVLLVRLAKESVKLLRYLLKLTRDFVPLGRETIVIPPHHAQLQAVVVEANASSRVS</sequence>
<organism evidence="1 2">
    <name type="scientific">Sphagnum magellanicum</name>
    <dbReference type="NCBI Taxonomy" id="128215"/>
    <lineage>
        <taxon>Eukaryota</taxon>
        <taxon>Viridiplantae</taxon>
        <taxon>Streptophyta</taxon>
        <taxon>Embryophyta</taxon>
        <taxon>Bryophyta</taxon>
        <taxon>Sphagnophytina</taxon>
        <taxon>Sphagnopsida</taxon>
        <taxon>Sphagnales</taxon>
        <taxon>Sphagnaceae</taxon>
        <taxon>Sphagnum</taxon>
    </lineage>
</organism>
<evidence type="ECO:0000313" key="1">
    <source>
        <dbReference type="EMBL" id="KAH9556339.1"/>
    </source>
</evidence>
<name>A0ACB8HJE1_9BRYO</name>
<accession>A0ACB8HJE1</accession>
<dbReference type="EMBL" id="CM038913">
    <property type="protein sequence ID" value="KAH9556339.1"/>
    <property type="molecule type" value="Genomic_DNA"/>
</dbReference>
<reference evidence="2" key="1">
    <citation type="journal article" date="2022" name="New Phytol.">
        <title>Phylogenomic structure and speciation in an emerging model: the Sphagnum magellanicum complex (Bryophyta).</title>
        <authorList>
            <person name="Shaw A.J."/>
            <person name="Piatkowski B."/>
            <person name="Duffy A.M."/>
            <person name="Aguero B."/>
            <person name="Imwattana K."/>
            <person name="Nieto-Lugilde M."/>
            <person name="Healey A."/>
            <person name="Weston D.J."/>
            <person name="Patel M.N."/>
            <person name="Schmutz J."/>
            <person name="Grimwood J."/>
            <person name="Yavitt J.B."/>
            <person name="Hassel K."/>
            <person name="Stenoien H.K."/>
            <person name="Flatberg K.I."/>
            <person name="Bickford C.P."/>
            <person name="Hicks K.A."/>
        </authorList>
    </citation>
    <scope>NUCLEOTIDE SEQUENCE [LARGE SCALE GENOMIC DNA]</scope>
</reference>
<proteinExistence type="predicted"/>
<keyword evidence="2" id="KW-1185">Reference proteome</keyword>
<evidence type="ECO:0000313" key="2">
    <source>
        <dbReference type="Proteomes" id="UP000828922"/>
    </source>
</evidence>
<protein>
    <submittedName>
        <fullName evidence="1">Uncharacterized protein</fullName>
    </submittedName>
</protein>
<comment type="caution">
    <text evidence="1">The sequence shown here is derived from an EMBL/GenBank/DDBJ whole genome shotgun (WGS) entry which is preliminary data.</text>
</comment>